<keyword evidence="1" id="KW-0413">Isomerase</keyword>
<dbReference type="GO" id="GO:0050076">
    <property type="term" value="F:maleate isomerase activity"/>
    <property type="evidence" value="ECO:0007669"/>
    <property type="project" value="UniProtKB-EC"/>
</dbReference>
<protein>
    <submittedName>
        <fullName evidence="1">Maleate isomerase</fullName>
        <ecNumber evidence="1">5.2.1.1</ecNumber>
    </submittedName>
</protein>
<dbReference type="AlphaFoldDB" id="A0A1R4LS07"/>
<dbReference type="STRING" id="1123498.VR7878_03310"/>
<evidence type="ECO:0000313" key="2">
    <source>
        <dbReference type="Proteomes" id="UP000188276"/>
    </source>
</evidence>
<keyword evidence="2" id="KW-1185">Reference proteome</keyword>
<name>A0A1R4LS07_VIBR1</name>
<sequence>MNVLKVSKEKITKPIFSANGVYFNGELINNYGDIDRNNYHEDPLHLHKKFGLIVPATNTTMEKEIWSILINNHHVASLRNIGFHTSNVVTPKPEIKNEIDREFYKKSFLAGLKDAVDIVKLSDPDYLILGMSLEHILLGIDEVAAPVNDAIATTDLHWSTCHAAIDSALRKYQAKNIGIITPFEAHGNASARKMFCDLGYNVVADVGLACGNTQHIAHIPDDLKKKAILDLLDAEGNKLDAIVQCGTNMSFVNLAEALEPRLGIPLLSINAVVLWHALRTNGISDKLVSATRIFRDH</sequence>
<dbReference type="InterPro" id="IPR026286">
    <property type="entry name" value="MaiA/AMDase"/>
</dbReference>
<organism evidence="1 2">
    <name type="scientific">Vibrio ruber (strain DSM 16370 / JCM 11486 / BCRC 17186 / CECT 7878 / LMG 23124 / VR1)</name>
    <dbReference type="NCBI Taxonomy" id="1123498"/>
    <lineage>
        <taxon>Bacteria</taxon>
        <taxon>Pseudomonadati</taxon>
        <taxon>Pseudomonadota</taxon>
        <taxon>Gammaproteobacteria</taxon>
        <taxon>Vibrionales</taxon>
        <taxon>Vibrionaceae</taxon>
        <taxon>Vibrio</taxon>
    </lineage>
</organism>
<dbReference type="RefSeq" id="WP_077337193.1">
    <property type="nucleotide sequence ID" value="NZ_FULE01000047.1"/>
</dbReference>
<dbReference type="PANTHER" id="PTHR40267:SF1">
    <property type="entry name" value="BLR3294 PROTEIN"/>
    <property type="match status" value="1"/>
</dbReference>
<reference evidence="2" key="1">
    <citation type="submission" date="2017-02" db="EMBL/GenBank/DDBJ databases">
        <authorList>
            <person name="Rodrigo-Torres L."/>
            <person name="Arahal R.D."/>
            <person name="Lucena T."/>
        </authorList>
    </citation>
    <scope>NUCLEOTIDE SEQUENCE [LARGE SCALE GENOMIC DNA]</scope>
    <source>
        <strain evidence="2">CECT 7878</strain>
    </source>
</reference>
<dbReference type="Gene3D" id="3.40.50.12500">
    <property type="match status" value="1"/>
</dbReference>
<dbReference type="Pfam" id="PF17645">
    <property type="entry name" value="Amdase"/>
    <property type="match status" value="1"/>
</dbReference>
<dbReference type="EMBL" id="FULE01000047">
    <property type="protein sequence ID" value="SJN59243.1"/>
    <property type="molecule type" value="Genomic_DNA"/>
</dbReference>
<dbReference type="PANTHER" id="PTHR40267">
    <property type="entry name" value="BLR3294 PROTEIN"/>
    <property type="match status" value="1"/>
</dbReference>
<evidence type="ECO:0000313" key="1">
    <source>
        <dbReference type="EMBL" id="SJN59243.1"/>
    </source>
</evidence>
<accession>A0A1R4LS07</accession>
<dbReference type="OrthoDB" id="483160at2"/>
<dbReference type="Proteomes" id="UP000188276">
    <property type="component" value="Unassembled WGS sequence"/>
</dbReference>
<dbReference type="EC" id="5.2.1.1" evidence="1"/>
<gene>
    <name evidence="1" type="primary">maiA</name>
    <name evidence="1" type="ORF">VR7878_03310</name>
</gene>
<proteinExistence type="predicted"/>
<dbReference type="InterPro" id="IPR053714">
    <property type="entry name" value="Iso_Racemase_Enz_sf"/>
</dbReference>